<dbReference type="AlphaFoldDB" id="A0AAV5U330"/>
<evidence type="ECO:0000256" key="12">
    <source>
        <dbReference type="ARBA" id="ARBA00023303"/>
    </source>
</evidence>
<keyword evidence="3 13" id="KW-0813">Transport</keyword>
<dbReference type="Proteomes" id="UP001432027">
    <property type="component" value="Unassembled WGS sequence"/>
</dbReference>
<keyword evidence="11 13" id="KW-0739">Sodium transport</keyword>
<protein>
    <recommendedName>
        <fullName evidence="18">Ion channel</fullName>
    </recommendedName>
</protein>
<keyword evidence="6 15" id="KW-1133">Transmembrane helix</keyword>
<dbReference type="PRINTS" id="PR01078">
    <property type="entry name" value="AMINACHANNEL"/>
</dbReference>
<sequence length="378" mass="41854">YHPLFPTAGAKVAVHAPTEYPNVEGTALTIGVGYTTAVAVTAAEYKLSKKPYGECIDIDKADRNYYPTYKYSSLTCYNSCRQRDVLAKCNCYNPRYFGPTGATFCAPTPANVTCVDGLKGDQYSGTQKNMDPLTDCNCMPPCSELTFGLTTSLSTFPTDGYIVVADAENATSNKGMGSCTLDNTKFASVPQCEEWYAYNALQLQVFFETMRKETYVQSSSYGLSTMINDLGGQAGLYLGLSIISLIECVGLLILLCAFCVTGGRVAIRPYDDDYERDHRIMEIEDLKRALDEHDRLDNAQKKMADKHSDSSSDDDEKEKENAPDSPKKEKEDQPEKEEEKKENEKKKESESDYSGSDVSDDGSDISDSDDDEKKKPKK</sequence>
<evidence type="ECO:0000256" key="7">
    <source>
        <dbReference type="ARBA" id="ARBA00023053"/>
    </source>
</evidence>
<evidence type="ECO:0000256" key="3">
    <source>
        <dbReference type="ARBA" id="ARBA00022448"/>
    </source>
</evidence>
<dbReference type="PANTHER" id="PTHR11690:SF269">
    <property type="entry name" value="DEGENERIN-LIKE PROTEIN ASIC-2"/>
    <property type="match status" value="1"/>
</dbReference>
<comment type="similarity">
    <text evidence="2 13">Belongs to the amiloride-sensitive sodium channel (TC 1.A.6) family.</text>
</comment>
<evidence type="ECO:0000256" key="8">
    <source>
        <dbReference type="ARBA" id="ARBA00023065"/>
    </source>
</evidence>
<dbReference type="Gene3D" id="1.10.287.820">
    <property type="entry name" value="Acid-sensing ion channel domain"/>
    <property type="match status" value="1"/>
</dbReference>
<dbReference type="Gene3D" id="1.10.287.770">
    <property type="entry name" value="YojJ-like"/>
    <property type="match status" value="1"/>
</dbReference>
<evidence type="ECO:0000256" key="14">
    <source>
        <dbReference type="SAM" id="MobiDB-lite"/>
    </source>
</evidence>
<evidence type="ECO:0000256" key="6">
    <source>
        <dbReference type="ARBA" id="ARBA00022989"/>
    </source>
</evidence>
<feature type="compositionally biased region" description="Basic and acidic residues" evidence="14">
    <location>
        <begin position="300"/>
        <end position="310"/>
    </location>
</feature>
<dbReference type="GO" id="GO:0005886">
    <property type="term" value="C:plasma membrane"/>
    <property type="evidence" value="ECO:0007669"/>
    <property type="project" value="TreeGrafter"/>
</dbReference>
<keyword evidence="5 13" id="KW-0812">Transmembrane</keyword>
<evidence type="ECO:0008006" key="18">
    <source>
        <dbReference type="Google" id="ProtNLM"/>
    </source>
</evidence>
<evidence type="ECO:0000256" key="15">
    <source>
        <dbReference type="SAM" id="Phobius"/>
    </source>
</evidence>
<keyword evidence="12 13" id="KW-0407">Ion channel</keyword>
<comment type="caution">
    <text evidence="16">The sequence shown here is derived from an EMBL/GenBank/DDBJ whole genome shotgun (WGS) entry which is preliminary data.</text>
</comment>
<keyword evidence="4 13" id="KW-0894">Sodium channel</keyword>
<gene>
    <name evidence="16" type="ORF">PENTCL1PPCAC_23057</name>
</gene>
<evidence type="ECO:0000313" key="16">
    <source>
        <dbReference type="EMBL" id="GMT00883.1"/>
    </source>
</evidence>
<dbReference type="GO" id="GO:0015280">
    <property type="term" value="F:ligand-gated sodium channel activity"/>
    <property type="evidence" value="ECO:0007669"/>
    <property type="project" value="TreeGrafter"/>
</dbReference>
<evidence type="ECO:0000256" key="11">
    <source>
        <dbReference type="ARBA" id="ARBA00023201"/>
    </source>
</evidence>
<organism evidence="16 17">
    <name type="scientific">Pristionchus entomophagus</name>
    <dbReference type="NCBI Taxonomy" id="358040"/>
    <lineage>
        <taxon>Eukaryota</taxon>
        <taxon>Metazoa</taxon>
        <taxon>Ecdysozoa</taxon>
        <taxon>Nematoda</taxon>
        <taxon>Chromadorea</taxon>
        <taxon>Rhabditida</taxon>
        <taxon>Rhabditina</taxon>
        <taxon>Diplogasteromorpha</taxon>
        <taxon>Diplogasteroidea</taxon>
        <taxon>Neodiplogasteridae</taxon>
        <taxon>Pristionchus</taxon>
    </lineage>
</organism>
<evidence type="ECO:0000256" key="1">
    <source>
        <dbReference type="ARBA" id="ARBA00004141"/>
    </source>
</evidence>
<feature type="compositionally biased region" description="Acidic residues" evidence="14">
    <location>
        <begin position="358"/>
        <end position="370"/>
    </location>
</feature>
<evidence type="ECO:0000256" key="2">
    <source>
        <dbReference type="ARBA" id="ARBA00007193"/>
    </source>
</evidence>
<name>A0AAV5U330_9BILA</name>
<keyword evidence="8 13" id="KW-0406">Ion transport</keyword>
<dbReference type="Pfam" id="PF00858">
    <property type="entry name" value="ASC"/>
    <property type="match status" value="1"/>
</dbReference>
<keyword evidence="9 15" id="KW-0472">Membrane</keyword>
<feature type="compositionally biased region" description="Basic and acidic residues" evidence="14">
    <location>
        <begin position="318"/>
        <end position="350"/>
    </location>
</feature>
<evidence type="ECO:0000256" key="9">
    <source>
        <dbReference type="ARBA" id="ARBA00023136"/>
    </source>
</evidence>
<proteinExistence type="inferred from homology"/>
<dbReference type="EMBL" id="BTSX01000005">
    <property type="protein sequence ID" value="GMT00883.1"/>
    <property type="molecule type" value="Genomic_DNA"/>
</dbReference>
<evidence type="ECO:0000256" key="10">
    <source>
        <dbReference type="ARBA" id="ARBA00023180"/>
    </source>
</evidence>
<comment type="subcellular location">
    <subcellularLocation>
        <location evidence="1">Membrane</location>
        <topology evidence="1">Multi-pass membrane protein</topology>
    </subcellularLocation>
</comment>
<evidence type="ECO:0000256" key="5">
    <source>
        <dbReference type="ARBA" id="ARBA00022692"/>
    </source>
</evidence>
<keyword evidence="7" id="KW-0915">Sodium</keyword>
<feature type="transmembrane region" description="Helical" evidence="15">
    <location>
        <begin position="236"/>
        <end position="260"/>
    </location>
</feature>
<evidence type="ECO:0000313" key="17">
    <source>
        <dbReference type="Proteomes" id="UP001432027"/>
    </source>
</evidence>
<evidence type="ECO:0000256" key="4">
    <source>
        <dbReference type="ARBA" id="ARBA00022461"/>
    </source>
</evidence>
<keyword evidence="17" id="KW-1185">Reference proteome</keyword>
<dbReference type="PANTHER" id="PTHR11690">
    <property type="entry name" value="AMILORIDE-SENSITIVE SODIUM CHANNEL-RELATED"/>
    <property type="match status" value="1"/>
</dbReference>
<feature type="non-terminal residue" evidence="16">
    <location>
        <position position="1"/>
    </location>
</feature>
<evidence type="ECO:0000256" key="13">
    <source>
        <dbReference type="RuleBase" id="RU000679"/>
    </source>
</evidence>
<dbReference type="InterPro" id="IPR001873">
    <property type="entry name" value="ENaC"/>
</dbReference>
<reference evidence="16" key="1">
    <citation type="submission" date="2023-10" db="EMBL/GenBank/DDBJ databases">
        <title>Genome assembly of Pristionchus species.</title>
        <authorList>
            <person name="Yoshida K."/>
            <person name="Sommer R.J."/>
        </authorList>
    </citation>
    <scope>NUCLEOTIDE SEQUENCE</scope>
    <source>
        <strain evidence="16">RS0144</strain>
    </source>
</reference>
<accession>A0AAV5U330</accession>
<feature type="region of interest" description="Disordered" evidence="14">
    <location>
        <begin position="300"/>
        <end position="378"/>
    </location>
</feature>
<keyword evidence="10" id="KW-0325">Glycoprotein</keyword>